<accession>A0A0T6BLV1</accession>
<dbReference type="EMBL" id="LECW02000034">
    <property type="protein sequence ID" value="KRT92151.1"/>
    <property type="molecule type" value="Genomic_DNA"/>
</dbReference>
<evidence type="ECO:0000313" key="4">
    <source>
        <dbReference type="Proteomes" id="UP000036168"/>
    </source>
</evidence>
<dbReference type="Proteomes" id="UP000036168">
    <property type="component" value="Unassembled WGS sequence"/>
</dbReference>
<evidence type="ECO:0000313" key="5">
    <source>
        <dbReference type="Proteomes" id="UP001341297"/>
    </source>
</evidence>
<feature type="transmembrane region" description="Helical" evidence="1">
    <location>
        <begin position="87"/>
        <end position="112"/>
    </location>
</feature>
<feature type="transmembrane region" description="Helical" evidence="1">
    <location>
        <begin position="226"/>
        <end position="244"/>
    </location>
</feature>
<dbReference type="AlphaFoldDB" id="A0A0T6BLV1"/>
<feature type="transmembrane region" description="Helical" evidence="1">
    <location>
        <begin position="132"/>
        <end position="156"/>
    </location>
</feature>
<dbReference type="EMBL" id="JARRTL010000024">
    <property type="protein sequence ID" value="MEC0486833.1"/>
    <property type="molecule type" value="Genomic_DNA"/>
</dbReference>
<evidence type="ECO:0008006" key="6">
    <source>
        <dbReference type="Google" id="ProtNLM"/>
    </source>
</evidence>
<sequence length="255" mass="29026">MKSFGGLFRKDLLISRFWSVVGVLFTLFAIAACCTFAYYTGEPMAMFGGFVAILLFQSLFCPLMVISQLRLEGKTQLWLHNPNKGAILLLSKLASAAVYQFVSQAILFMFGLVIRGILQSATDSMFSVWDLFLANVAVFLGSVLLAVWVMFLWTVYETLRKYPALKNIRWLVPLLIYNAYSLLEGWLIMSVLFENVQKLWSIPLKAIFKFHYQDARWTVVFSKIDIPIVLIVYYAVLAACLFYASGKLLDKKVEV</sequence>
<feature type="transmembrane region" description="Helical" evidence="1">
    <location>
        <begin position="12"/>
        <end position="39"/>
    </location>
</feature>
<feature type="transmembrane region" description="Helical" evidence="1">
    <location>
        <begin position="45"/>
        <end position="66"/>
    </location>
</feature>
<dbReference type="Proteomes" id="UP001341297">
    <property type="component" value="Unassembled WGS sequence"/>
</dbReference>
<gene>
    <name evidence="2" type="ORF">AB447_204355</name>
    <name evidence="3" type="ORF">P8828_18810</name>
</gene>
<keyword evidence="5" id="KW-1185">Reference proteome</keyword>
<keyword evidence="1" id="KW-1133">Transmembrane helix</keyword>
<dbReference type="STRING" id="1664069.BGLY_0984"/>
<dbReference type="PROSITE" id="PS51257">
    <property type="entry name" value="PROKAR_LIPOPROTEIN"/>
    <property type="match status" value="1"/>
</dbReference>
<reference evidence="2" key="2">
    <citation type="submission" date="2015-10" db="EMBL/GenBank/DDBJ databases">
        <authorList>
            <person name="Gilbert D.G."/>
        </authorList>
    </citation>
    <scope>NUCLEOTIDE SEQUENCE</scope>
    <source>
        <strain evidence="2">GO-13</strain>
    </source>
</reference>
<evidence type="ECO:0000313" key="2">
    <source>
        <dbReference type="EMBL" id="KRT92151.1"/>
    </source>
</evidence>
<reference evidence="2 4" key="1">
    <citation type="journal article" date="2015" name="Int. J. Syst. Evol. Microbiol.">
        <title>Bacillus glycinifermentans sp. nov., isolated from fermented soybean paste.</title>
        <authorList>
            <person name="Kim S.J."/>
            <person name="Dunlap C.A."/>
            <person name="Kwon S.W."/>
            <person name="Rooney A.P."/>
        </authorList>
    </citation>
    <scope>NUCLEOTIDE SEQUENCE [LARGE SCALE GENOMIC DNA]</scope>
    <source>
        <strain evidence="2 4">GO-13</strain>
    </source>
</reference>
<reference evidence="3 5" key="3">
    <citation type="submission" date="2023-03" db="EMBL/GenBank/DDBJ databases">
        <title>Agriculturally important microbes genome sequencing.</title>
        <authorList>
            <person name="Dunlap C."/>
        </authorList>
    </citation>
    <scope>NUCLEOTIDE SEQUENCE [LARGE SCALE GENOMIC DNA]</scope>
    <source>
        <strain evidence="3 5">CBP-3203</strain>
    </source>
</reference>
<keyword evidence="1" id="KW-0812">Transmembrane</keyword>
<protein>
    <recommendedName>
        <fullName evidence="6">ABC transporter permease</fullName>
    </recommendedName>
</protein>
<evidence type="ECO:0000313" key="3">
    <source>
        <dbReference type="EMBL" id="MEC0486833.1"/>
    </source>
</evidence>
<dbReference type="OrthoDB" id="2962380at2"/>
<dbReference type="RefSeq" id="WP_053075373.1">
    <property type="nucleotide sequence ID" value="NZ_CP023481.1"/>
</dbReference>
<keyword evidence="1" id="KW-0472">Membrane</keyword>
<organism evidence="2 4">
    <name type="scientific">Bacillus glycinifermentans</name>
    <dbReference type="NCBI Taxonomy" id="1664069"/>
    <lineage>
        <taxon>Bacteria</taxon>
        <taxon>Bacillati</taxon>
        <taxon>Bacillota</taxon>
        <taxon>Bacilli</taxon>
        <taxon>Bacillales</taxon>
        <taxon>Bacillaceae</taxon>
        <taxon>Bacillus</taxon>
    </lineage>
</organism>
<evidence type="ECO:0000256" key="1">
    <source>
        <dbReference type="SAM" id="Phobius"/>
    </source>
</evidence>
<proteinExistence type="predicted"/>
<name>A0A0T6BLV1_9BACI</name>
<comment type="caution">
    <text evidence="2">The sequence shown here is derived from an EMBL/GenBank/DDBJ whole genome shotgun (WGS) entry which is preliminary data.</text>
</comment>
<feature type="transmembrane region" description="Helical" evidence="1">
    <location>
        <begin position="168"/>
        <end position="193"/>
    </location>
</feature>